<proteinExistence type="predicted"/>
<dbReference type="Pfam" id="PF08448">
    <property type="entry name" value="PAS_4"/>
    <property type="match status" value="2"/>
</dbReference>
<dbReference type="Gene3D" id="3.30.450.20">
    <property type="entry name" value="PAS domain"/>
    <property type="match status" value="1"/>
</dbReference>
<evidence type="ECO:0008006" key="5">
    <source>
        <dbReference type="Google" id="ProtNLM"/>
    </source>
</evidence>
<dbReference type="PROSITE" id="PS50887">
    <property type="entry name" value="GGDEF"/>
    <property type="match status" value="1"/>
</dbReference>
<evidence type="ECO:0000313" key="3">
    <source>
        <dbReference type="EMBL" id="GEM46005.1"/>
    </source>
</evidence>
<dbReference type="SMART" id="SM00267">
    <property type="entry name" value="GGDEF"/>
    <property type="match status" value="1"/>
</dbReference>
<dbReference type="Gene3D" id="3.30.70.270">
    <property type="match status" value="1"/>
</dbReference>
<dbReference type="Pfam" id="PF00990">
    <property type="entry name" value="GGDEF"/>
    <property type="match status" value="1"/>
</dbReference>
<dbReference type="PANTHER" id="PTHR46663:SF3">
    <property type="entry name" value="SLL0267 PROTEIN"/>
    <property type="match status" value="1"/>
</dbReference>
<dbReference type="Pfam" id="PF01590">
    <property type="entry name" value="GAF"/>
    <property type="match status" value="1"/>
</dbReference>
<dbReference type="PROSITE" id="PS50112">
    <property type="entry name" value="PAS"/>
    <property type="match status" value="1"/>
</dbReference>
<dbReference type="AlphaFoldDB" id="A0A511MZG6"/>
<name>A0A511MZG6_DEIC1</name>
<feature type="domain" description="GGDEF" evidence="2">
    <location>
        <begin position="491"/>
        <end position="624"/>
    </location>
</feature>
<dbReference type="CDD" id="cd01949">
    <property type="entry name" value="GGDEF"/>
    <property type="match status" value="1"/>
</dbReference>
<dbReference type="SUPFAM" id="SSF55073">
    <property type="entry name" value="Nucleotide cyclase"/>
    <property type="match status" value="1"/>
</dbReference>
<dbReference type="InterPro" id="IPR029016">
    <property type="entry name" value="GAF-like_dom_sf"/>
</dbReference>
<dbReference type="InterPro" id="IPR043128">
    <property type="entry name" value="Rev_trsase/Diguanyl_cyclase"/>
</dbReference>
<dbReference type="CDD" id="cd00130">
    <property type="entry name" value="PAS"/>
    <property type="match status" value="1"/>
</dbReference>
<dbReference type="NCBIfam" id="TIGR00229">
    <property type="entry name" value="sensory_box"/>
    <property type="match status" value="1"/>
</dbReference>
<dbReference type="Gene3D" id="3.30.450.40">
    <property type="match status" value="1"/>
</dbReference>
<feature type="domain" description="PAS" evidence="1">
    <location>
        <begin position="138"/>
        <end position="209"/>
    </location>
</feature>
<sequence length="628" mass="71460">MHNEITMDADAATEWWSALPGWVFILDASARYVWVNARFAGLLRVPQEQCTRQFEQDLCPLRVKGAMEDEASPGFSHLMPEVLQHQKTTLFHLDVQFREPSRLVLDQQVCLMVPLKDAVLFQLQPISDWNLTELETGQAAVLQHIADLSSSLIFAKDQEGRFTLANRALAETYGTTPEQMLGKTDLDFQMDLQQVEKYREADRLVIENRQRVVIEEETITDPQGNRRYLQTVKQFLHTPFHQNQVLGIATDITHLKVAHQSLQASEERYRSLYTEASVLLERSKADLKRVQALYQVSEAVQEATTLQELLNRICHIVIEAISARWCSIFKLNHLEQVVVAGAICSSGSDTLRMVSYGELMNGLTGWVIREQTPAFSPKNLPDPRESPEVQAGRMEQKVGSIIVVPLHYRDRNLAVGTLTALNHLDDPDFTQEDLELMRAIANQVSVSLEQRELMDRIEHMAFHDALTGLPNRVLFHDRLHQALAYARRKESKLAVLFMDLDGFKNVNDSCGHHIGDLLLKAAGERWSTRIRQSDTLARMSGDEFAVLLNDIHRREDVERVAEDLLGLVRQPFELLGHTVHVTASIGISIFPDDAQDQHTLLIHADHTMYRIKSSQKNDLYRQNGSCQN</sequence>
<dbReference type="InterPro" id="IPR013656">
    <property type="entry name" value="PAS_4"/>
</dbReference>
<dbReference type="SUPFAM" id="SSF55785">
    <property type="entry name" value="PYP-like sensor domain (PAS domain)"/>
    <property type="match status" value="1"/>
</dbReference>
<dbReference type="NCBIfam" id="TIGR00254">
    <property type="entry name" value="GGDEF"/>
    <property type="match status" value="1"/>
</dbReference>
<dbReference type="SUPFAM" id="SSF55781">
    <property type="entry name" value="GAF domain-like"/>
    <property type="match status" value="1"/>
</dbReference>
<dbReference type="InterPro" id="IPR029787">
    <property type="entry name" value="Nucleotide_cyclase"/>
</dbReference>
<dbReference type="SMART" id="SM00091">
    <property type="entry name" value="PAS"/>
    <property type="match status" value="2"/>
</dbReference>
<dbReference type="InterPro" id="IPR052163">
    <property type="entry name" value="DGC-Regulatory_Protein"/>
</dbReference>
<gene>
    <name evidence="3" type="ORF">DC3_16400</name>
</gene>
<dbReference type="Proteomes" id="UP000321306">
    <property type="component" value="Unassembled WGS sequence"/>
</dbReference>
<dbReference type="EMBL" id="BJXB01000006">
    <property type="protein sequence ID" value="GEM46005.1"/>
    <property type="molecule type" value="Genomic_DNA"/>
</dbReference>
<dbReference type="SMART" id="SM00065">
    <property type="entry name" value="GAF"/>
    <property type="match status" value="1"/>
</dbReference>
<evidence type="ECO:0000259" key="1">
    <source>
        <dbReference type="PROSITE" id="PS50112"/>
    </source>
</evidence>
<dbReference type="InterPro" id="IPR000014">
    <property type="entry name" value="PAS"/>
</dbReference>
<dbReference type="InterPro" id="IPR003018">
    <property type="entry name" value="GAF"/>
</dbReference>
<reference evidence="3 4" key="1">
    <citation type="submission" date="2019-07" db="EMBL/GenBank/DDBJ databases">
        <title>Whole genome shotgun sequence of Deinococcus cellulosilyticus NBRC 106333.</title>
        <authorList>
            <person name="Hosoyama A."/>
            <person name="Uohara A."/>
            <person name="Ohji S."/>
            <person name="Ichikawa N."/>
        </authorList>
    </citation>
    <scope>NUCLEOTIDE SEQUENCE [LARGE SCALE GENOMIC DNA]</scope>
    <source>
        <strain evidence="3 4">NBRC 106333</strain>
    </source>
</reference>
<dbReference type="PANTHER" id="PTHR46663">
    <property type="entry name" value="DIGUANYLATE CYCLASE DGCT-RELATED"/>
    <property type="match status" value="1"/>
</dbReference>
<evidence type="ECO:0000313" key="4">
    <source>
        <dbReference type="Proteomes" id="UP000321306"/>
    </source>
</evidence>
<evidence type="ECO:0000259" key="2">
    <source>
        <dbReference type="PROSITE" id="PS50887"/>
    </source>
</evidence>
<dbReference type="InterPro" id="IPR035965">
    <property type="entry name" value="PAS-like_dom_sf"/>
</dbReference>
<accession>A0A511MZG6</accession>
<keyword evidence="4" id="KW-1185">Reference proteome</keyword>
<dbReference type="InterPro" id="IPR000160">
    <property type="entry name" value="GGDEF_dom"/>
</dbReference>
<comment type="caution">
    <text evidence="3">The sequence shown here is derived from an EMBL/GenBank/DDBJ whole genome shotgun (WGS) entry which is preliminary data.</text>
</comment>
<organism evidence="3 4">
    <name type="scientific">Deinococcus cellulosilyticus (strain DSM 18568 / NBRC 106333 / KACC 11606 / 5516J-15)</name>
    <dbReference type="NCBI Taxonomy" id="1223518"/>
    <lineage>
        <taxon>Bacteria</taxon>
        <taxon>Thermotogati</taxon>
        <taxon>Deinococcota</taxon>
        <taxon>Deinococci</taxon>
        <taxon>Deinococcales</taxon>
        <taxon>Deinococcaceae</taxon>
        <taxon>Deinococcus</taxon>
    </lineage>
</organism>
<protein>
    <recommendedName>
        <fullName evidence="5">Diguanylate cyclase</fullName>
    </recommendedName>
</protein>